<dbReference type="Proteomes" id="UP001296706">
    <property type="component" value="Unassembled WGS sequence"/>
</dbReference>
<dbReference type="Gene3D" id="3.10.129.10">
    <property type="entry name" value="Hotdog Thioesterase"/>
    <property type="match status" value="1"/>
</dbReference>
<comment type="caution">
    <text evidence="1">The sequence shown here is derived from an EMBL/GenBank/DDBJ whole genome shotgun (WGS) entry which is preliminary data.</text>
</comment>
<accession>A0ABX1R5Y6</accession>
<keyword evidence="2" id="KW-1185">Reference proteome</keyword>
<dbReference type="PANTHER" id="PTHR31793:SF24">
    <property type="entry name" value="LONG-CHAIN ACYL-COA THIOESTERASE FADM"/>
    <property type="match status" value="1"/>
</dbReference>
<reference evidence="1 2" key="1">
    <citation type="submission" date="2020-04" db="EMBL/GenBank/DDBJ databases">
        <authorList>
            <person name="Klaysubun C."/>
            <person name="Duangmal K."/>
            <person name="Lipun K."/>
        </authorList>
    </citation>
    <scope>NUCLEOTIDE SEQUENCE [LARGE SCALE GENOMIC DNA]</scope>
    <source>
        <strain evidence="1 2">JCM 11839</strain>
    </source>
</reference>
<dbReference type="Pfam" id="PF13279">
    <property type="entry name" value="4HBT_2"/>
    <property type="match status" value="1"/>
</dbReference>
<dbReference type="InterPro" id="IPR050563">
    <property type="entry name" value="4-hydroxybenzoyl-CoA_TE"/>
</dbReference>
<evidence type="ECO:0000313" key="2">
    <source>
        <dbReference type="Proteomes" id="UP001296706"/>
    </source>
</evidence>
<dbReference type="PANTHER" id="PTHR31793">
    <property type="entry name" value="4-HYDROXYBENZOYL-COA THIOESTERASE FAMILY MEMBER"/>
    <property type="match status" value="1"/>
</dbReference>
<sequence length="155" mass="17292">MTADPETAAPQKLAGAEHPHLSRFAVRGYEIDALGHVAHTVYMQYAEQARWECLAEAGLTVDRLLTAGVMPAMLETTISYRHELRYGDVVDVGCEFHWGERKTARIVQRVTRTDGVLAAEVTSVSGLLDLSRRRLVERPRERLRELAVAPELLGV</sequence>
<protein>
    <submittedName>
        <fullName evidence="1">Acyl-CoA thioesterase</fullName>
    </submittedName>
</protein>
<evidence type="ECO:0000313" key="1">
    <source>
        <dbReference type="EMBL" id="NMH75813.1"/>
    </source>
</evidence>
<gene>
    <name evidence="1" type="ORF">HF577_01645</name>
</gene>
<proteinExistence type="predicted"/>
<dbReference type="CDD" id="cd00586">
    <property type="entry name" value="4HBT"/>
    <property type="match status" value="1"/>
</dbReference>
<organism evidence="1 2">
    <name type="scientific">Pseudonocardia xinjiangensis</name>
    <dbReference type="NCBI Taxonomy" id="75289"/>
    <lineage>
        <taxon>Bacteria</taxon>
        <taxon>Bacillati</taxon>
        <taxon>Actinomycetota</taxon>
        <taxon>Actinomycetes</taxon>
        <taxon>Pseudonocardiales</taxon>
        <taxon>Pseudonocardiaceae</taxon>
        <taxon>Pseudonocardia</taxon>
    </lineage>
</organism>
<name>A0ABX1R5Y6_9PSEU</name>
<dbReference type="RefSeq" id="WP_169393881.1">
    <property type="nucleotide sequence ID" value="NZ_BAAAJH010000023.1"/>
</dbReference>
<dbReference type="SUPFAM" id="SSF54637">
    <property type="entry name" value="Thioesterase/thiol ester dehydrase-isomerase"/>
    <property type="match status" value="1"/>
</dbReference>
<dbReference type="InterPro" id="IPR029069">
    <property type="entry name" value="HotDog_dom_sf"/>
</dbReference>
<dbReference type="EMBL" id="JAAXKY010000002">
    <property type="protein sequence ID" value="NMH75813.1"/>
    <property type="molecule type" value="Genomic_DNA"/>
</dbReference>